<keyword evidence="3" id="KW-1185">Reference proteome</keyword>
<evidence type="ECO:0000313" key="2">
    <source>
        <dbReference type="EMBL" id="RUS88546.1"/>
    </source>
</evidence>
<evidence type="ECO:0000256" key="1">
    <source>
        <dbReference type="SAM" id="SignalP"/>
    </source>
</evidence>
<evidence type="ECO:0008006" key="4">
    <source>
        <dbReference type="Google" id="ProtNLM"/>
    </source>
</evidence>
<dbReference type="EMBL" id="RQTK01000080">
    <property type="protein sequence ID" value="RUS88546.1"/>
    <property type="molecule type" value="Genomic_DNA"/>
</dbReference>
<organism evidence="2 3">
    <name type="scientific">Elysia chlorotica</name>
    <name type="common">Eastern emerald elysia</name>
    <name type="synonym">Sea slug</name>
    <dbReference type="NCBI Taxonomy" id="188477"/>
    <lineage>
        <taxon>Eukaryota</taxon>
        <taxon>Metazoa</taxon>
        <taxon>Spiralia</taxon>
        <taxon>Lophotrochozoa</taxon>
        <taxon>Mollusca</taxon>
        <taxon>Gastropoda</taxon>
        <taxon>Heterobranchia</taxon>
        <taxon>Euthyneura</taxon>
        <taxon>Panpulmonata</taxon>
        <taxon>Sacoglossa</taxon>
        <taxon>Placobranchoidea</taxon>
        <taxon>Plakobranchidae</taxon>
        <taxon>Elysia</taxon>
    </lineage>
</organism>
<feature type="signal peptide" evidence="1">
    <location>
        <begin position="1"/>
        <end position="25"/>
    </location>
</feature>
<dbReference type="AlphaFoldDB" id="A0A433U3Z9"/>
<feature type="chain" id="PRO_5019382518" description="Saposin B-type domain-containing protein" evidence="1">
    <location>
        <begin position="26"/>
        <end position="147"/>
    </location>
</feature>
<comment type="caution">
    <text evidence="2">The sequence shown here is derived from an EMBL/GenBank/DDBJ whole genome shotgun (WGS) entry which is preliminary data.</text>
</comment>
<dbReference type="Proteomes" id="UP000271974">
    <property type="component" value="Unassembled WGS sequence"/>
</dbReference>
<sequence length="147" mass="16588">MSQSRPAVYLLVLLLELCCVPCVITNYRLSAKPFMDFMSDQNCWGALQKCENIHQKVIKKWNAIPKRRAKCVIDTCTSFRKKYEAAKKYVNLYMKLGILPGVCAADENLQDLLSSFPEHSYSSMGVQQPPMYLPVLLGAAVVARILP</sequence>
<accession>A0A433U3Z9</accession>
<protein>
    <recommendedName>
        <fullName evidence="4">Saposin B-type domain-containing protein</fullName>
    </recommendedName>
</protein>
<keyword evidence="1" id="KW-0732">Signal</keyword>
<proteinExistence type="predicted"/>
<gene>
    <name evidence="2" type="ORF">EGW08_003722</name>
</gene>
<evidence type="ECO:0000313" key="3">
    <source>
        <dbReference type="Proteomes" id="UP000271974"/>
    </source>
</evidence>
<reference evidence="2 3" key="1">
    <citation type="submission" date="2019-01" db="EMBL/GenBank/DDBJ databases">
        <title>A draft genome assembly of the solar-powered sea slug Elysia chlorotica.</title>
        <authorList>
            <person name="Cai H."/>
            <person name="Li Q."/>
            <person name="Fang X."/>
            <person name="Li J."/>
            <person name="Curtis N.E."/>
            <person name="Altenburger A."/>
            <person name="Shibata T."/>
            <person name="Feng M."/>
            <person name="Maeda T."/>
            <person name="Schwartz J.A."/>
            <person name="Shigenobu S."/>
            <person name="Lundholm N."/>
            <person name="Nishiyama T."/>
            <person name="Yang H."/>
            <person name="Hasebe M."/>
            <person name="Li S."/>
            <person name="Pierce S.K."/>
            <person name="Wang J."/>
        </authorList>
    </citation>
    <scope>NUCLEOTIDE SEQUENCE [LARGE SCALE GENOMIC DNA]</scope>
    <source>
        <strain evidence="2">EC2010</strain>
        <tissue evidence="2">Whole organism of an adult</tissue>
    </source>
</reference>
<name>A0A433U3Z9_ELYCH</name>